<dbReference type="Pfam" id="PF14307">
    <property type="entry name" value="Glyco_tran_WbsX"/>
    <property type="match status" value="1"/>
</dbReference>
<evidence type="ECO:0000313" key="2">
    <source>
        <dbReference type="EMBL" id="MDP9902214.1"/>
    </source>
</evidence>
<dbReference type="EMBL" id="JAUSRO010000016">
    <property type="protein sequence ID" value="MDP9902214.1"/>
    <property type="molecule type" value="Genomic_DNA"/>
</dbReference>
<dbReference type="Proteomes" id="UP001226867">
    <property type="component" value="Unassembled WGS sequence"/>
</dbReference>
<reference evidence="2 3" key="1">
    <citation type="submission" date="2023-07" db="EMBL/GenBank/DDBJ databases">
        <title>Sorghum-associated microbial communities from plants grown in Nebraska, USA.</title>
        <authorList>
            <person name="Schachtman D."/>
        </authorList>
    </citation>
    <scope>NUCLEOTIDE SEQUENCE [LARGE SCALE GENOMIC DNA]</scope>
    <source>
        <strain evidence="2 3">DS1607</strain>
    </source>
</reference>
<gene>
    <name evidence="2" type="ORF">J2W36_004490</name>
</gene>
<dbReference type="InterPro" id="IPR017853">
    <property type="entry name" value="GH"/>
</dbReference>
<evidence type="ECO:0008006" key="4">
    <source>
        <dbReference type="Google" id="ProtNLM"/>
    </source>
</evidence>
<evidence type="ECO:0000313" key="3">
    <source>
        <dbReference type="Proteomes" id="UP001226867"/>
    </source>
</evidence>
<dbReference type="PANTHER" id="PTHR41244:SF1">
    <property type="entry name" value="GLYCOSYLTRANSFERASE"/>
    <property type="match status" value="1"/>
</dbReference>
<proteinExistence type="predicted"/>
<feature type="chain" id="PRO_5045762731" description="Glycosyltransferase WbsX" evidence="1">
    <location>
        <begin position="25"/>
        <end position="357"/>
    </location>
</feature>
<protein>
    <recommendedName>
        <fullName evidence="4">Glycosyltransferase WbsX</fullName>
    </recommendedName>
</protein>
<dbReference type="RefSeq" id="WP_307691966.1">
    <property type="nucleotide sequence ID" value="NZ_JAUSRO010000016.1"/>
</dbReference>
<keyword evidence="3" id="KW-1185">Reference proteome</keyword>
<sequence>MIFLNKKIFSFLFLFCFFAGFSFAKDYSVGVYYYPGWKDVPADGQADPWKRIKRAGIEPLLGFYPEGDDKVVDTQMRWMAKYGIDYVIYDWYWRAGKGVKLSHAIDAYGRLPDRHGVRFSIMWANHSDEPSSLADFDEMVKYWVDKYFLDESYLKNNGMPVVFVFDPKRLEKNSALFGSNTEELFRRAQSYVKTRGLPGIYFVGGSQAINFDVKKLLPTAGYSAISAYNYHVGYSGEMDRSRRFSRSYSELTDGYMQSWRWILENSSLPYFLPLSSGWDKRPWGGSTDPLHDLSISDAAEFKAHLQKGKDMLNKYNGKSDGVVICCWNEYGEGSYIEPTKKYGFQYLEAVRDIFGNK</sequence>
<organism evidence="2 3">
    <name type="scientific">Variovorax ginsengisoli</name>
    <dbReference type="NCBI Taxonomy" id="363844"/>
    <lineage>
        <taxon>Bacteria</taxon>
        <taxon>Pseudomonadati</taxon>
        <taxon>Pseudomonadota</taxon>
        <taxon>Betaproteobacteria</taxon>
        <taxon>Burkholderiales</taxon>
        <taxon>Comamonadaceae</taxon>
        <taxon>Variovorax</taxon>
    </lineage>
</organism>
<dbReference type="InterPro" id="IPR032719">
    <property type="entry name" value="WbsX"/>
</dbReference>
<evidence type="ECO:0000256" key="1">
    <source>
        <dbReference type="SAM" id="SignalP"/>
    </source>
</evidence>
<dbReference type="Gene3D" id="3.20.20.80">
    <property type="entry name" value="Glycosidases"/>
    <property type="match status" value="1"/>
</dbReference>
<dbReference type="SUPFAM" id="SSF51445">
    <property type="entry name" value="(Trans)glycosidases"/>
    <property type="match status" value="1"/>
</dbReference>
<name>A0ABT9SCZ4_9BURK</name>
<accession>A0ABT9SCZ4</accession>
<keyword evidence="1" id="KW-0732">Signal</keyword>
<feature type="signal peptide" evidence="1">
    <location>
        <begin position="1"/>
        <end position="24"/>
    </location>
</feature>
<dbReference type="PANTHER" id="PTHR41244">
    <property type="entry name" value="RHAMNAN SYNTHESIS F"/>
    <property type="match status" value="1"/>
</dbReference>
<comment type="caution">
    <text evidence="2">The sequence shown here is derived from an EMBL/GenBank/DDBJ whole genome shotgun (WGS) entry which is preliminary data.</text>
</comment>